<comment type="subcellular location">
    <subcellularLocation>
        <location evidence="2">Cell membrane</location>
        <topology evidence="2">Multi-pass membrane protein</topology>
    </subcellularLocation>
</comment>
<evidence type="ECO:0000256" key="9">
    <source>
        <dbReference type="ARBA" id="ARBA00023012"/>
    </source>
</evidence>
<dbReference type="Pfam" id="PF02518">
    <property type="entry name" value="HATPase_c"/>
    <property type="match status" value="1"/>
</dbReference>
<dbReference type="InterPro" id="IPR036890">
    <property type="entry name" value="HATPase_C_sf"/>
</dbReference>
<feature type="transmembrane region" description="Helical" evidence="12">
    <location>
        <begin position="245"/>
        <end position="262"/>
    </location>
</feature>
<dbReference type="PROSITE" id="PS50109">
    <property type="entry name" value="HIS_KIN"/>
    <property type="match status" value="1"/>
</dbReference>
<dbReference type="GO" id="GO:0016036">
    <property type="term" value="P:cellular response to phosphate starvation"/>
    <property type="evidence" value="ECO:0007669"/>
    <property type="project" value="TreeGrafter"/>
</dbReference>
<dbReference type="PROSITE" id="PS51257">
    <property type="entry name" value="PROKAR_LIPOPROTEIN"/>
    <property type="match status" value="1"/>
</dbReference>
<keyword evidence="11" id="KW-0175">Coiled coil</keyword>
<evidence type="ECO:0000256" key="6">
    <source>
        <dbReference type="ARBA" id="ARBA00022741"/>
    </source>
</evidence>
<dbReference type="Gene3D" id="3.30.565.10">
    <property type="entry name" value="Histidine kinase-like ATPase, C-terminal domain"/>
    <property type="match status" value="1"/>
</dbReference>
<gene>
    <name evidence="14" type="ORF">GCM10010911_23010</name>
</gene>
<evidence type="ECO:0000256" key="8">
    <source>
        <dbReference type="ARBA" id="ARBA00022840"/>
    </source>
</evidence>
<feature type="transmembrane region" description="Helical" evidence="12">
    <location>
        <begin position="220"/>
        <end position="238"/>
    </location>
</feature>
<dbReference type="InterPro" id="IPR036097">
    <property type="entry name" value="HisK_dim/P_sf"/>
</dbReference>
<keyword evidence="12" id="KW-0812">Transmembrane</keyword>
<protein>
    <recommendedName>
        <fullName evidence="3">histidine kinase</fullName>
        <ecNumber evidence="3">2.7.13.3</ecNumber>
    </recommendedName>
</protein>
<dbReference type="GO" id="GO:0005524">
    <property type="term" value="F:ATP binding"/>
    <property type="evidence" value="ECO:0007669"/>
    <property type="project" value="UniProtKB-KW"/>
</dbReference>
<sequence>MSNPRLQKRRENLIRRLLIVIILFMSLPLGLAGCSGSRETNDHAADRGTLDLRNWSFEEDGAISLDGEWAFFPRQLLAPEQLSAQRGGEHYVNVPKSWNSYPKGYGLSDGQGYATYRLKIRIDPTKKVLAIRVPNIYSAYTMWINGEMLASKGKVGTSEELSQADQYPVVVAFKADTDELDLVVQVSNFQHRKGGIWVDFKLGESGTLFRMQNWSAAQDMSILGSLLIIGIYHIGLYAFRRQEKFTIHFGLLCLIIALRAGVTGDSYLLQIFPISWEMGLKLGYISLPLCAISGYLYVFQLFPQDGSKKAIKWVMGIGLLLTLIVVMFPAIVYSQILLLFQSFVLVVGLYSLVVLVAARVNRREGATFVLAGMAVFVMTVLNDVLFYNEWLVYTQLVPLGLFFFILMQSFIISTRFSSALRKGELVSNQLRELNTHLEERIEERTDTLKKTNQTLEKANRELGRMETSRRHFMTNISHDLRTPITLLQGYLEAIQDGVVNTEEQRQRYVRMMLGKVSGLERLIRDLFELSKLEAGQLRFDKASVCLSAWMEQLCEQYEIDVRSAGLALDCTFIHGEEDAVQVDPQQIKLQLDLPRMDQVIANLVYNAIKHTQAGGRITLTFSYSHLTKEVLLHVTDSGIGIEAEHLPFIFDRFYKKEMSRNSAEGSSGLGLAIAKEIIEAHGGKIGASSEPGRSTTIWLSLPASQNEKGVKNSLIQPV</sequence>
<dbReference type="InterPro" id="IPR003661">
    <property type="entry name" value="HisK_dim/P_dom"/>
</dbReference>
<reference evidence="14" key="1">
    <citation type="journal article" date="2014" name="Int. J. Syst. Evol. Microbiol.">
        <title>Complete genome sequence of Corynebacterium casei LMG S-19264T (=DSM 44701T), isolated from a smear-ripened cheese.</title>
        <authorList>
            <consortium name="US DOE Joint Genome Institute (JGI-PGF)"/>
            <person name="Walter F."/>
            <person name="Albersmeier A."/>
            <person name="Kalinowski J."/>
            <person name="Ruckert C."/>
        </authorList>
    </citation>
    <scope>NUCLEOTIDE SEQUENCE</scope>
    <source>
        <strain evidence="14">CGMCC 1.15178</strain>
    </source>
</reference>
<dbReference type="InterPro" id="IPR050351">
    <property type="entry name" value="BphY/WalK/GraS-like"/>
</dbReference>
<keyword evidence="15" id="KW-1185">Reference proteome</keyword>
<dbReference type="Pfam" id="PF07695">
    <property type="entry name" value="7TMR-DISM_7TM"/>
    <property type="match status" value="1"/>
</dbReference>
<feature type="transmembrane region" description="Helical" evidence="12">
    <location>
        <begin position="338"/>
        <end position="358"/>
    </location>
</feature>
<keyword evidence="5" id="KW-0808">Transferase</keyword>
<dbReference type="InterPro" id="IPR003594">
    <property type="entry name" value="HATPase_dom"/>
</dbReference>
<feature type="domain" description="Histidine kinase" evidence="13">
    <location>
        <begin position="475"/>
        <end position="705"/>
    </location>
</feature>
<dbReference type="InterPro" id="IPR005467">
    <property type="entry name" value="His_kinase_dom"/>
</dbReference>
<evidence type="ECO:0000259" key="13">
    <source>
        <dbReference type="PROSITE" id="PS50109"/>
    </source>
</evidence>
<feature type="transmembrane region" description="Helical" evidence="12">
    <location>
        <begin position="282"/>
        <end position="299"/>
    </location>
</feature>
<evidence type="ECO:0000256" key="7">
    <source>
        <dbReference type="ARBA" id="ARBA00022777"/>
    </source>
</evidence>
<dbReference type="PRINTS" id="PR00344">
    <property type="entry name" value="BCTRLSENSOR"/>
</dbReference>
<reference evidence="14" key="2">
    <citation type="submission" date="2020-09" db="EMBL/GenBank/DDBJ databases">
        <authorList>
            <person name="Sun Q."/>
            <person name="Zhou Y."/>
        </authorList>
    </citation>
    <scope>NUCLEOTIDE SEQUENCE</scope>
    <source>
        <strain evidence="14">CGMCC 1.15178</strain>
    </source>
</reference>
<dbReference type="GO" id="GO:0004721">
    <property type="term" value="F:phosphoprotein phosphatase activity"/>
    <property type="evidence" value="ECO:0007669"/>
    <property type="project" value="TreeGrafter"/>
</dbReference>
<evidence type="ECO:0000256" key="12">
    <source>
        <dbReference type="SAM" id="Phobius"/>
    </source>
</evidence>
<evidence type="ECO:0000256" key="4">
    <source>
        <dbReference type="ARBA" id="ARBA00022553"/>
    </source>
</evidence>
<keyword evidence="6" id="KW-0547">Nucleotide-binding</keyword>
<keyword evidence="9" id="KW-0902">Two-component regulatory system</keyword>
<evidence type="ECO:0000313" key="14">
    <source>
        <dbReference type="EMBL" id="GGD64609.1"/>
    </source>
</evidence>
<evidence type="ECO:0000256" key="3">
    <source>
        <dbReference type="ARBA" id="ARBA00012438"/>
    </source>
</evidence>
<keyword evidence="7 14" id="KW-0418">Kinase</keyword>
<keyword evidence="4" id="KW-0597">Phosphoprotein</keyword>
<accession>A0A916YW65</accession>
<name>A0A916YW65_9BACL</name>
<dbReference type="Pfam" id="PF00512">
    <property type="entry name" value="HisKA"/>
    <property type="match status" value="1"/>
</dbReference>
<dbReference type="CDD" id="cd00075">
    <property type="entry name" value="HATPase"/>
    <property type="match status" value="1"/>
</dbReference>
<evidence type="ECO:0000256" key="5">
    <source>
        <dbReference type="ARBA" id="ARBA00022679"/>
    </source>
</evidence>
<keyword evidence="12" id="KW-1133">Transmembrane helix</keyword>
<dbReference type="Proteomes" id="UP000612456">
    <property type="component" value="Unassembled WGS sequence"/>
</dbReference>
<organism evidence="14 15">
    <name type="scientific">Paenibacillus nasutitermitis</name>
    <dbReference type="NCBI Taxonomy" id="1652958"/>
    <lineage>
        <taxon>Bacteria</taxon>
        <taxon>Bacillati</taxon>
        <taxon>Bacillota</taxon>
        <taxon>Bacilli</taxon>
        <taxon>Bacillales</taxon>
        <taxon>Paenibacillaceae</taxon>
        <taxon>Paenibacillus</taxon>
    </lineage>
</organism>
<dbReference type="EC" id="2.7.13.3" evidence="3"/>
<evidence type="ECO:0000256" key="1">
    <source>
        <dbReference type="ARBA" id="ARBA00000085"/>
    </source>
</evidence>
<feature type="coiled-coil region" evidence="11">
    <location>
        <begin position="438"/>
        <end position="468"/>
    </location>
</feature>
<evidence type="ECO:0000313" key="15">
    <source>
        <dbReference type="Proteomes" id="UP000612456"/>
    </source>
</evidence>
<dbReference type="GO" id="GO:0000155">
    <property type="term" value="F:phosphorelay sensor kinase activity"/>
    <property type="evidence" value="ECO:0007669"/>
    <property type="project" value="InterPro"/>
</dbReference>
<dbReference type="CDD" id="cd00082">
    <property type="entry name" value="HisKA"/>
    <property type="match status" value="1"/>
</dbReference>
<proteinExistence type="predicted"/>
<dbReference type="SMART" id="SM00387">
    <property type="entry name" value="HATPase_c"/>
    <property type="match status" value="1"/>
</dbReference>
<evidence type="ECO:0000256" key="2">
    <source>
        <dbReference type="ARBA" id="ARBA00004651"/>
    </source>
</evidence>
<dbReference type="FunFam" id="3.30.565.10:FF:000006">
    <property type="entry name" value="Sensor histidine kinase WalK"/>
    <property type="match status" value="1"/>
</dbReference>
<dbReference type="RefSeq" id="WP_229750240.1">
    <property type="nucleotide sequence ID" value="NZ_BMHP01000002.1"/>
</dbReference>
<dbReference type="SMART" id="SM00388">
    <property type="entry name" value="HisKA"/>
    <property type="match status" value="1"/>
</dbReference>
<dbReference type="Gene3D" id="1.10.287.130">
    <property type="match status" value="1"/>
</dbReference>
<dbReference type="InterPro" id="IPR004358">
    <property type="entry name" value="Sig_transdc_His_kin-like_C"/>
</dbReference>
<comment type="catalytic activity">
    <reaction evidence="1">
        <text>ATP + protein L-histidine = ADP + protein N-phospho-L-histidine.</text>
        <dbReference type="EC" id="2.7.13.3"/>
    </reaction>
</comment>
<dbReference type="FunFam" id="1.10.287.130:FF:000001">
    <property type="entry name" value="Two-component sensor histidine kinase"/>
    <property type="match status" value="1"/>
</dbReference>
<keyword evidence="8" id="KW-0067">ATP-binding</keyword>
<feature type="transmembrane region" description="Helical" evidence="12">
    <location>
        <begin position="365"/>
        <end position="386"/>
    </location>
</feature>
<dbReference type="GO" id="GO:0005886">
    <property type="term" value="C:plasma membrane"/>
    <property type="evidence" value="ECO:0007669"/>
    <property type="project" value="UniProtKB-SubCell"/>
</dbReference>
<dbReference type="InterPro" id="IPR011623">
    <property type="entry name" value="7TMR_DISM_rcpt_extracell_dom1"/>
</dbReference>
<dbReference type="SUPFAM" id="SSF55874">
    <property type="entry name" value="ATPase domain of HSP90 chaperone/DNA topoisomerase II/histidine kinase"/>
    <property type="match status" value="1"/>
</dbReference>
<dbReference type="EMBL" id="BMHP01000002">
    <property type="protein sequence ID" value="GGD64609.1"/>
    <property type="molecule type" value="Genomic_DNA"/>
</dbReference>
<dbReference type="InterPro" id="IPR008979">
    <property type="entry name" value="Galactose-bd-like_sf"/>
</dbReference>
<comment type="caution">
    <text evidence="14">The sequence shown here is derived from an EMBL/GenBank/DDBJ whole genome shotgun (WGS) entry which is preliminary data.</text>
</comment>
<dbReference type="AlphaFoldDB" id="A0A916YW65"/>
<dbReference type="PANTHER" id="PTHR45453:SF1">
    <property type="entry name" value="PHOSPHATE REGULON SENSOR PROTEIN PHOR"/>
    <property type="match status" value="1"/>
</dbReference>
<feature type="transmembrane region" description="Helical" evidence="12">
    <location>
        <begin position="311"/>
        <end position="332"/>
    </location>
</feature>
<dbReference type="PANTHER" id="PTHR45453">
    <property type="entry name" value="PHOSPHATE REGULON SENSOR PROTEIN PHOR"/>
    <property type="match status" value="1"/>
</dbReference>
<dbReference type="SUPFAM" id="SSF47384">
    <property type="entry name" value="Homodimeric domain of signal transducing histidine kinase"/>
    <property type="match status" value="1"/>
</dbReference>
<dbReference type="SUPFAM" id="SSF49785">
    <property type="entry name" value="Galactose-binding domain-like"/>
    <property type="match status" value="1"/>
</dbReference>
<evidence type="ECO:0000256" key="10">
    <source>
        <dbReference type="ARBA" id="ARBA00023136"/>
    </source>
</evidence>
<dbReference type="Gene3D" id="2.60.120.260">
    <property type="entry name" value="Galactose-binding domain-like"/>
    <property type="match status" value="1"/>
</dbReference>
<evidence type="ECO:0000256" key="11">
    <source>
        <dbReference type="SAM" id="Coils"/>
    </source>
</evidence>
<keyword evidence="10 12" id="KW-0472">Membrane</keyword>
<feature type="transmembrane region" description="Helical" evidence="12">
    <location>
        <begin position="392"/>
        <end position="412"/>
    </location>
</feature>